<proteinExistence type="predicted"/>
<comment type="caution">
    <text evidence="1">The sequence shown here is derived from an EMBL/GenBank/DDBJ whole genome shotgun (WGS) entry which is preliminary data.</text>
</comment>
<sequence length="370" mass="41808">MEKTICKGELRLAVIAIYFLTIIPTIAQDISINGKLIDKTTKDPIPYASIGISNTSYGTATDEAGIFHLKIKSDYKGGSLAISSIGYNTARFSIDSLSSLNNIVLTLMPSAILLNAIEVNAKPVNPLDVIQMSLDSINVNYRQNGFNLIFYSVMNCKSTVLNQHYKIESIINGYYDGYSSVAKKRFEIISKKSEGDNPLAVSEYPFWPTLELHRADLIADPAATGIFNKKNLDKFDFEYKGITVFDADTVYKILYNAPKPSFKITGYRVPRKFYKGTVYITTNTLAIVKHEIETNEFSYTIIYRKFGNEYFPYLVRGLRTQTGSGVMANITNLVRLLFIELDQINKLDYKTNEFNNLASLPEDESFWMDR</sequence>
<protein>
    <recommendedName>
        <fullName evidence="3">Carboxypeptidase-like regulatory domain-containing protein</fullName>
    </recommendedName>
</protein>
<dbReference type="Pfam" id="PF13715">
    <property type="entry name" value="CarbopepD_reg_2"/>
    <property type="match status" value="1"/>
</dbReference>
<organism evidence="1 2">
    <name type="scientific">Chryseotalea sanaruensis</name>
    <dbReference type="NCBI Taxonomy" id="2482724"/>
    <lineage>
        <taxon>Bacteria</taxon>
        <taxon>Pseudomonadati</taxon>
        <taxon>Bacteroidota</taxon>
        <taxon>Cytophagia</taxon>
        <taxon>Cytophagales</taxon>
        <taxon>Chryseotaleaceae</taxon>
        <taxon>Chryseotalea</taxon>
    </lineage>
</organism>
<name>A0A401UD87_9BACT</name>
<dbReference type="OrthoDB" id="1489599at2"/>
<evidence type="ECO:0008006" key="3">
    <source>
        <dbReference type="Google" id="ProtNLM"/>
    </source>
</evidence>
<keyword evidence="2" id="KW-1185">Reference proteome</keyword>
<accession>A0A401UD87</accession>
<reference evidence="1 2" key="1">
    <citation type="submission" date="2018-11" db="EMBL/GenBank/DDBJ databases">
        <title>Chryseotalea sanarue gen. nov., sp., nov., a member of the family Cytophagaceae, isolated from a brackish lake in Hamamatsu Japan.</title>
        <authorList>
            <person name="Maejima Y."/>
            <person name="Iino T."/>
            <person name="Muraguchi Y."/>
            <person name="Fukuda K."/>
            <person name="Ohkuma M."/>
            <person name="Moriuchi R."/>
            <person name="Dohra H."/>
            <person name="Kimbara K."/>
            <person name="Shintani M."/>
        </authorList>
    </citation>
    <scope>NUCLEOTIDE SEQUENCE [LARGE SCALE GENOMIC DNA]</scope>
    <source>
        <strain evidence="1 2">Ys</strain>
    </source>
</reference>
<dbReference type="EMBL" id="BHXQ01000005">
    <property type="protein sequence ID" value="GCC52812.1"/>
    <property type="molecule type" value="Genomic_DNA"/>
</dbReference>
<dbReference type="RefSeq" id="WP_127123453.1">
    <property type="nucleotide sequence ID" value="NZ_BHXQ01000005.1"/>
</dbReference>
<dbReference type="InterPro" id="IPR008969">
    <property type="entry name" value="CarboxyPept-like_regulatory"/>
</dbReference>
<evidence type="ECO:0000313" key="2">
    <source>
        <dbReference type="Proteomes" id="UP000288227"/>
    </source>
</evidence>
<evidence type="ECO:0000313" key="1">
    <source>
        <dbReference type="EMBL" id="GCC52812.1"/>
    </source>
</evidence>
<dbReference type="AlphaFoldDB" id="A0A401UD87"/>
<dbReference type="SUPFAM" id="SSF49464">
    <property type="entry name" value="Carboxypeptidase regulatory domain-like"/>
    <property type="match status" value="1"/>
</dbReference>
<gene>
    <name evidence="1" type="ORF">SanaruYs_30510</name>
</gene>
<dbReference type="Proteomes" id="UP000288227">
    <property type="component" value="Unassembled WGS sequence"/>
</dbReference>